<dbReference type="Proteomes" id="UP000823775">
    <property type="component" value="Unassembled WGS sequence"/>
</dbReference>
<dbReference type="EMBL" id="JACEIK010005503">
    <property type="protein sequence ID" value="MCE0481677.1"/>
    <property type="molecule type" value="Genomic_DNA"/>
</dbReference>
<keyword evidence="3" id="KW-1185">Reference proteome</keyword>
<dbReference type="PANTHER" id="PTHR46158">
    <property type="entry name" value="OS02G0165000 PROTEIN"/>
    <property type="match status" value="1"/>
</dbReference>
<dbReference type="PANTHER" id="PTHR46158:SF10">
    <property type="entry name" value="RING-CH-TYPE DOMAIN-CONTAINING PROTEIN"/>
    <property type="match status" value="1"/>
</dbReference>
<gene>
    <name evidence="2" type="ORF">HAX54_039607</name>
</gene>
<reference evidence="2 3" key="1">
    <citation type="journal article" date="2021" name="BMC Genomics">
        <title>Datura genome reveals duplications of psychoactive alkaloid biosynthetic genes and high mutation rate following tissue culture.</title>
        <authorList>
            <person name="Rajewski A."/>
            <person name="Carter-House D."/>
            <person name="Stajich J."/>
            <person name="Litt A."/>
        </authorList>
    </citation>
    <scope>NUCLEOTIDE SEQUENCE [LARGE SCALE GENOMIC DNA]</scope>
    <source>
        <strain evidence="2">AR-01</strain>
    </source>
</reference>
<proteinExistence type="predicted"/>
<feature type="compositionally biased region" description="Polar residues" evidence="1">
    <location>
        <begin position="102"/>
        <end position="119"/>
    </location>
</feature>
<evidence type="ECO:0000313" key="3">
    <source>
        <dbReference type="Proteomes" id="UP000823775"/>
    </source>
</evidence>
<organism evidence="2 3">
    <name type="scientific">Datura stramonium</name>
    <name type="common">Jimsonweed</name>
    <name type="synonym">Common thornapple</name>
    <dbReference type="NCBI Taxonomy" id="4076"/>
    <lineage>
        <taxon>Eukaryota</taxon>
        <taxon>Viridiplantae</taxon>
        <taxon>Streptophyta</taxon>
        <taxon>Embryophyta</taxon>
        <taxon>Tracheophyta</taxon>
        <taxon>Spermatophyta</taxon>
        <taxon>Magnoliopsida</taxon>
        <taxon>eudicotyledons</taxon>
        <taxon>Gunneridae</taxon>
        <taxon>Pentapetalae</taxon>
        <taxon>asterids</taxon>
        <taxon>lamiids</taxon>
        <taxon>Solanales</taxon>
        <taxon>Solanaceae</taxon>
        <taxon>Solanoideae</taxon>
        <taxon>Datureae</taxon>
        <taxon>Datura</taxon>
    </lineage>
</organism>
<name>A0ABS8VMW8_DATST</name>
<feature type="region of interest" description="Disordered" evidence="1">
    <location>
        <begin position="92"/>
        <end position="132"/>
    </location>
</feature>
<accession>A0ABS8VMW8</accession>
<sequence length="132" mass="14131">MLGLNEFQFPSTPHLPRHDATSLSANPTVGAVENTNFGEDITQEDAVCRICFVELGEGSSRNLKMEVAVKDVPVLVIVSMLGSLLLSEQLDERHDFKEGPRPNQSSEVSPTPQVESQTRGAEAGTSGVAHGS</sequence>
<evidence type="ECO:0000256" key="1">
    <source>
        <dbReference type="SAM" id="MobiDB-lite"/>
    </source>
</evidence>
<comment type="caution">
    <text evidence="2">The sequence shown here is derived from an EMBL/GenBank/DDBJ whole genome shotgun (WGS) entry which is preliminary data.</text>
</comment>
<evidence type="ECO:0000313" key="2">
    <source>
        <dbReference type="EMBL" id="MCE0481677.1"/>
    </source>
</evidence>
<protein>
    <submittedName>
        <fullName evidence="2">Uncharacterized protein</fullName>
    </submittedName>
</protein>